<keyword evidence="7" id="KW-1185">Reference proteome</keyword>
<dbReference type="EMBL" id="JAHXRI010000007">
    <property type="protein sequence ID" value="MBZ1350735.1"/>
    <property type="molecule type" value="Genomic_DNA"/>
</dbReference>
<dbReference type="CDD" id="cd17478">
    <property type="entry name" value="MFS_FsR"/>
    <property type="match status" value="1"/>
</dbReference>
<dbReference type="InterPro" id="IPR036259">
    <property type="entry name" value="MFS_trans_sf"/>
</dbReference>
<dbReference type="InterPro" id="IPR011701">
    <property type="entry name" value="MFS"/>
</dbReference>
<dbReference type="GO" id="GO:0022857">
    <property type="term" value="F:transmembrane transporter activity"/>
    <property type="evidence" value="ECO:0007669"/>
    <property type="project" value="InterPro"/>
</dbReference>
<reference evidence="6" key="1">
    <citation type="submission" date="2021-07" db="EMBL/GenBank/DDBJ databases">
        <title>New genus and species of the family Alcaligenaceae.</title>
        <authorList>
            <person name="Hahn M.W."/>
        </authorList>
    </citation>
    <scope>NUCLEOTIDE SEQUENCE</scope>
    <source>
        <strain evidence="6">LF4-65</strain>
    </source>
</reference>
<evidence type="ECO:0000313" key="7">
    <source>
        <dbReference type="Proteomes" id="UP000739565"/>
    </source>
</evidence>
<evidence type="ECO:0000256" key="4">
    <source>
        <dbReference type="SAM" id="Phobius"/>
    </source>
</evidence>
<dbReference type="PANTHER" id="PTHR43129:SF1">
    <property type="entry name" value="FOSMIDOMYCIN RESISTANCE PROTEIN"/>
    <property type="match status" value="1"/>
</dbReference>
<evidence type="ECO:0000313" key="6">
    <source>
        <dbReference type="EMBL" id="MBZ1350735.1"/>
    </source>
</evidence>
<protein>
    <submittedName>
        <fullName evidence="6">MFS transporter</fullName>
    </submittedName>
</protein>
<feature type="transmembrane region" description="Helical" evidence="4">
    <location>
        <begin position="350"/>
        <end position="372"/>
    </location>
</feature>
<feature type="transmembrane region" description="Helical" evidence="4">
    <location>
        <begin position="88"/>
        <end position="107"/>
    </location>
</feature>
<evidence type="ECO:0000256" key="3">
    <source>
        <dbReference type="ARBA" id="ARBA00023136"/>
    </source>
</evidence>
<feature type="transmembrane region" description="Helical" evidence="4">
    <location>
        <begin position="227"/>
        <end position="257"/>
    </location>
</feature>
<comment type="caution">
    <text evidence="6">The sequence shown here is derived from an EMBL/GenBank/DDBJ whole genome shotgun (WGS) entry which is preliminary data.</text>
</comment>
<dbReference type="InterPro" id="IPR020846">
    <property type="entry name" value="MFS_dom"/>
</dbReference>
<evidence type="ECO:0000256" key="1">
    <source>
        <dbReference type="ARBA" id="ARBA00022692"/>
    </source>
</evidence>
<keyword evidence="3 4" id="KW-0472">Membrane</keyword>
<accession>A0A953T2U7</accession>
<dbReference type="SUPFAM" id="SSF103473">
    <property type="entry name" value="MFS general substrate transporter"/>
    <property type="match status" value="1"/>
</dbReference>
<feature type="transmembrane region" description="Helical" evidence="4">
    <location>
        <begin position="296"/>
        <end position="315"/>
    </location>
</feature>
<feature type="transmembrane region" description="Helical" evidence="4">
    <location>
        <begin position="378"/>
        <end position="401"/>
    </location>
</feature>
<dbReference type="PROSITE" id="PS50850">
    <property type="entry name" value="MFS"/>
    <property type="match status" value="1"/>
</dbReference>
<dbReference type="RefSeq" id="WP_259661146.1">
    <property type="nucleotide sequence ID" value="NZ_JAHXRI010000007.1"/>
</dbReference>
<feature type="transmembrane region" description="Helical" evidence="4">
    <location>
        <begin position="269"/>
        <end position="289"/>
    </location>
</feature>
<feature type="transmembrane region" description="Helical" evidence="4">
    <location>
        <begin position="179"/>
        <end position="198"/>
    </location>
</feature>
<dbReference type="Proteomes" id="UP000739565">
    <property type="component" value="Unassembled WGS sequence"/>
</dbReference>
<feature type="transmembrane region" description="Helical" evidence="4">
    <location>
        <begin position="321"/>
        <end position="343"/>
    </location>
</feature>
<feature type="transmembrane region" description="Helical" evidence="4">
    <location>
        <begin position="113"/>
        <end position="130"/>
    </location>
</feature>
<evidence type="ECO:0000256" key="2">
    <source>
        <dbReference type="ARBA" id="ARBA00022989"/>
    </source>
</evidence>
<feature type="transmembrane region" description="Helical" evidence="4">
    <location>
        <begin position="151"/>
        <end position="173"/>
    </location>
</feature>
<organism evidence="6 7">
    <name type="scientific">Zwartia hollandica</name>
    <dbReference type="NCBI Taxonomy" id="324606"/>
    <lineage>
        <taxon>Bacteria</taxon>
        <taxon>Pseudomonadati</taxon>
        <taxon>Pseudomonadota</taxon>
        <taxon>Betaproteobacteria</taxon>
        <taxon>Burkholderiales</taxon>
        <taxon>Alcaligenaceae</taxon>
        <taxon>Zwartia</taxon>
    </lineage>
</organism>
<sequence>MNTAASPTSNTPPPSTPSAQAAAMPILVALSVCHLLNDLIQSLIPALYPLLKEEFDLDFTQIGLITLAFQLTASLLQPTVGAYTDKRPMPFSLAIGMGSTLIGLLLLSVAQSYAAVLFAAALVGTGSAIFHPEASRVARMASGGRFGTAQALFQVGGNLGQAVGPLLAAFIVLPHGQGAIAWVSVAALIAMALLTRVGGWYRAHIKPRAQAAAQAAQGLRSLSRGRVLFLITVLMVLLFSKNVYSSSLTSFFTFYLIERFNLPVQAAQVQLFIFMAAIAVGTLLGGALTDRIGRRPMIWISILGVLPFTMAMPYADLFWTGVLTIIIGLLTASAFPAILVYAHEVLPGRVGFVSGMFFGFAFGLGGLGAAIMGGLADAYGISTVYQICSYLPALGIVAWFLPDITRERQGA</sequence>
<dbReference type="AlphaFoldDB" id="A0A953T2U7"/>
<evidence type="ECO:0000259" key="5">
    <source>
        <dbReference type="PROSITE" id="PS50850"/>
    </source>
</evidence>
<dbReference type="Pfam" id="PF07690">
    <property type="entry name" value="MFS_1"/>
    <property type="match status" value="1"/>
</dbReference>
<dbReference type="Gene3D" id="1.20.1250.20">
    <property type="entry name" value="MFS general substrate transporter like domains"/>
    <property type="match status" value="2"/>
</dbReference>
<keyword evidence="2 4" id="KW-1133">Transmembrane helix</keyword>
<dbReference type="PANTHER" id="PTHR43129">
    <property type="entry name" value="FOSMIDOMYCIN RESISTANCE PROTEIN"/>
    <property type="match status" value="1"/>
</dbReference>
<keyword evidence="1 4" id="KW-0812">Transmembrane</keyword>
<dbReference type="GO" id="GO:0005886">
    <property type="term" value="C:plasma membrane"/>
    <property type="evidence" value="ECO:0007669"/>
    <property type="project" value="TreeGrafter"/>
</dbReference>
<name>A0A953T2U7_9BURK</name>
<feature type="domain" description="Major facilitator superfamily (MFS) profile" evidence="5">
    <location>
        <begin position="26"/>
        <end position="407"/>
    </location>
</feature>
<proteinExistence type="predicted"/>
<gene>
    <name evidence="6" type="ORF">KZZ10_08770</name>
</gene>